<evidence type="ECO:0000313" key="8">
    <source>
        <dbReference type="EMBL" id="PQJ12606.1"/>
    </source>
</evidence>
<dbReference type="Gene3D" id="1.10.10.10">
    <property type="entry name" value="Winged helix-like DNA-binding domain superfamily/Winged helix DNA-binding domain"/>
    <property type="match status" value="1"/>
</dbReference>
<dbReference type="SUPFAM" id="SSF88659">
    <property type="entry name" value="Sigma3 and sigma4 domains of RNA polymerase sigma factors"/>
    <property type="match status" value="1"/>
</dbReference>
<feature type="domain" description="RNA polymerase sigma factor 70 region 4 type 2" evidence="7">
    <location>
        <begin position="126"/>
        <end position="176"/>
    </location>
</feature>
<dbReference type="GO" id="GO:0016987">
    <property type="term" value="F:sigma factor activity"/>
    <property type="evidence" value="ECO:0007669"/>
    <property type="project" value="UniProtKB-KW"/>
</dbReference>
<feature type="domain" description="RNA polymerase sigma-70 region 2" evidence="6">
    <location>
        <begin position="19"/>
        <end position="86"/>
    </location>
</feature>
<dbReference type="InterPro" id="IPR013249">
    <property type="entry name" value="RNA_pol_sigma70_r4_t2"/>
</dbReference>
<dbReference type="OrthoDB" id="9780326at2"/>
<dbReference type="EMBL" id="PPSL01000001">
    <property type="protein sequence ID" value="PQJ12606.1"/>
    <property type="molecule type" value="Genomic_DNA"/>
</dbReference>
<keyword evidence="3" id="KW-0731">Sigma factor</keyword>
<dbReference type="CDD" id="cd06171">
    <property type="entry name" value="Sigma70_r4"/>
    <property type="match status" value="1"/>
</dbReference>
<evidence type="ECO:0000256" key="5">
    <source>
        <dbReference type="ARBA" id="ARBA00023163"/>
    </source>
</evidence>
<comment type="similarity">
    <text evidence="1">Belongs to the sigma-70 factor family. ECF subfamily.</text>
</comment>
<evidence type="ECO:0000256" key="4">
    <source>
        <dbReference type="ARBA" id="ARBA00023125"/>
    </source>
</evidence>
<sequence length="184" mass="21054">MSDLLTQLRNGNESAFRQLVETYQQKVLNTAVGMVQDMGAAEDISQEVFVTVYKNILSFKEQSSLSTWIYRITVNKCLDHMRTKTRQKRGGLLSQLFNRADGTLPDNPDFVHPGVVLENREKAKYLFKAINTLPENQRTVFVLVHIEDLPQKEVAEIMNMTVKAIESLLQRAKANLRKVLGEMR</sequence>
<keyword evidence="9" id="KW-1185">Reference proteome</keyword>
<keyword evidence="4" id="KW-0238">DNA-binding</keyword>
<evidence type="ECO:0000259" key="7">
    <source>
        <dbReference type="Pfam" id="PF08281"/>
    </source>
</evidence>
<proteinExistence type="inferred from homology"/>
<dbReference type="GO" id="GO:0006352">
    <property type="term" value="P:DNA-templated transcription initiation"/>
    <property type="evidence" value="ECO:0007669"/>
    <property type="project" value="InterPro"/>
</dbReference>
<dbReference type="InterPro" id="IPR014284">
    <property type="entry name" value="RNA_pol_sigma-70_dom"/>
</dbReference>
<dbReference type="Pfam" id="PF04542">
    <property type="entry name" value="Sigma70_r2"/>
    <property type="match status" value="1"/>
</dbReference>
<name>A0A2S7T1H3_9BACT</name>
<reference evidence="8 9" key="1">
    <citation type="submission" date="2018-01" db="EMBL/GenBank/DDBJ databases">
        <title>A novel member of the phylum Bacteroidetes isolated from glacier ice.</title>
        <authorList>
            <person name="Liu Q."/>
            <person name="Xin Y.-H."/>
        </authorList>
    </citation>
    <scope>NUCLEOTIDE SEQUENCE [LARGE SCALE GENOMIC DNA]</scope>
    <source>
        <strain evidence="8 9">RB1R16</strain>
    </source>
</reference>
<dbReference type="InterPro" id="IPR013324">
    <property type="entry name" value="RNA_pol_sigma_r3/r4-like"/>
</dbReference>
<evidence type="ECO:0000256" key="1">
    <source>
        <dbReference type="ARBA" id="ARBA00010641"/>
    </source>
</evidence>
<dbReference type="NCBIfam" id="TIGR02937">
    <property type="entry name" value="sigma70-ECF"/>
    <property type="match status" value="1"/>
</dbReference>
<protein>
    <submittedName>
        <fullName evidence="8">RNA polymerase subunit sigma-70</fullName>
    </submittedName>
</protein>
<dbReference type="AlphaFoldDB" id="A0A2S7T1H3"/>
<dbReference type="Pfam" id="PF08281">
    <property type="entry name" value="Sigma70_r4_2"/>
    <property type="match status" value="1"/>
</dbReference>
<dbReference type="InterPro" id="IPR007627">
    <property type="entry name" value="RNA_pol_sigma70_r2"/>
</dbReference>
<evidence type="ECO:0000259" key="6">
    <source>
        <dbReference type="Pfam" id="PF04542"/>
    </source>
</evidence>
<organism evidence="8 9">
    <name type="scientific">Flavipsychrobacter stenotrophus</name>
    <dbReference type="NCBI Taxonomy" id="2077091"/>
    <lineage>
        <taxon>Bacteria</taxon>
        <taxon>Pseudomonadati</taxon>
        <taxon>Bacteroidota</taxon>
        <taxon>Chitinophagia</taxon>
        <taxon>Chitinophagales</taxon>
        <taxon>Chitinophagaceae</taxon>
        <taxon>Flavipsychrobacter</taxon>
    </lineage>
</organism>
<dbReference type="SUPFAM" id="SSF88946">
    <property type="entry name" value="Sigma2 domain of RNA polymerase sigma factors"/>
    <property type="match status" value="1"/>
</dbReference>
<dbReference type="InterPro" id="IPR036388">
    <property type="entry name" value="WH-like_DNA-bd_sf"/>
</dbReference>
<dbReference type="InterPro" id="IPR013325">
    <property type="entry name" value="RNA_pol_sigma_r2"/>
</dbReference>
<evidence type="ECO:0000313" key="9">
    <source>
        <dbReference type="Proteomes" id="UP000239872"/>
    </source>
</evidence>
<dbReference type="PANTHER" id="PTHR43133:SF8">
    <property type="entry name" value="RNA POLYMERASE SIGMA FACTOR HI_1459-RELATED"/>
    <property type="match status" value="1"/>
</dbReference>
<dbReference type="Gene3D" id="1.10.1740.10">
    <property type="match status" value="1"/>
</dbReference>
<dbReference type="PANTHER" id="PTHR43133">
    <property type="entry name" value="RNA POLYMERASE ECF-TYPE SIGMA FACTO"/>
    <property type="match status" value="1"/>
</dbReference>
<evidence type="ECO:0000256" key="3">
    <source>
        <dbReference type="ARBA" id="ARBA00023082"/>
    </source>
</evidence>
<accession>A0A2S7T1H3</accession>
<comment type="caution">
    <text evidence="8">The sequence shown here is derived from an EMBL/GenBank/DDBJ whole genome shotgun (WGS) entry which is preliminary data.</text>
</comment>
<evidence type="ECO:0000256" key="2">
    <source>
        <dbReference type="ARBA" id="ARBA00023015"/>
    </source>
</evidence>
<dbReference type="InterPro" id="IPR039425">
    <property type="entry name" value="RNA_pol_sigma-70-like"/>
</dbReference>
<keyword evidence="2" id="KW-0805">Transcription regulation</keyword>
<dbReference type="Proteomes" id="UP000239872">
    <property type="component" value="Unassembled WGS sequence"/>
</dbReference>
<keyword evidence="5" id="KW-0804">Transcription</keyword>
<gene>
    <name evidence="8" type="ORF">CJD36_002345</name>
</gene>
<dbReference type="GO" id="GO:0003677">
    <property type="term" value="F:DNA binding"/>
    <property type="evidence" value="ECO:0007669"/>
    <property type="project" value="UniProtKB-KW"/>
</dbReference>